<sequence length="782" mass="88750">MKTIEVSMSTLMIVESPSKAKTIGKYLYKDGIKVTASRGHVRELNKDEYKEKAIDVDNGFKAHYVLSPKNKDNTRDLLRLAEKVDVVYLATDPDREGESISWHLMELIRRKNKNCQFKRVTYNEVNESAIRKAIANATELNMDMVHAQFVRSGIDFLFGFYASPILWKAIRSGLSAGRVQSPALRVLTEREKEIAAFVPTTYWSISLLTEKDNIQFPVRLSRIGSDKVDKQSITDKEFKDKHLSKLNELVGSKERLVVKDIATSKVSRKPKPPYITSTMQMDAVRKLGWSSSRTMTAAQALFEGSSGEHGFITYHRTDSPVLSQEALNSIYQYGKTNYPKAIAESPKQYHSKSQSAQEAHECIRPTDISQTPESLQNVLKGDEYKLYEMIWQRTLASQMKPAIFDSTRITFDFSKDYSFRANGSVLVFKGFLEVYQEGDEIDGEKDDNVRLPVIHNQDKLSPISPPGVVCEEKQTKPPARYNEASLVKVLEDYGIGRPSTYATIPNTLKNRGYITVDRNRITVTEMGIGVNDFISSHFPEYVDYQYTSRLEEKMDDVSSGKMNWVVTMNQFWGPFKDLVDKINLELKGKSKAVETTEVCPQCGKHNLIERMGRMGKFRHCPDRKCKYIYNPGGSTEVVYLDGVVCPKCGGRMVVKEGKFGNYSSCENNKGRNKDGSLRGTCTYSAKEDGSPKNSPPSLVIGKCWTCKDCNIYATSRFNNVPEIKCENYWHPTDSSKLIPVKEVVEKLGIKEEELIKDITEFFKDESGIKTNRLYTTKKEKSK</sequence>
<dbReference type="InterPro" id="IPR003601">
    <property type="entry name" value="Topo_IA_2"/>
</dbReference>
<dbReference type="GO" id="GO:0008270">
    <property type="term" value="F:zinc ion binding"/>
    <property type="evidence" value="ECO:0007669"/>
    <property type="project" value="UniProtKB-KW"/>
</dbReference>
<evidence type="ECO:0000313" key="17">
    <source>
        <dbReference type="EMBL" id="DAF97403.1"/>
    </source>
</evidence>
<keyword evidence="9" id="KW-0238">DNA-binding</keyword>
<keyword evidence="8" id="KW-0799">Topoisomerase</keyword>
<evidence type="ECO:0000256" key="11">
    <source>
        <dbReference type="ARBA" id="ARBA00030003"/>
    </source>
</evidence>
<evidence type="ECO:0000256" key="10">
    <source>
        <dbReference type="ARBA" id="ARBA00023235"/>
    </source>
</evidence>
<dbReference type="InterPro" id="IPR006171">
    <property type="entry name" value="TOPRIM_dom"/>
</dbReference>
<dbReference type="CDD" id="cd00186">
    <property type="entry name" value="TOP1Ac"/>
    <property type="match status" value="1"/>
</dbReference>
<dbReference type="GO" id="GO:0003917">
    <property type="term" value="F:DNA topoisomerase type I (single strand cut, ATP-independent) activity"/>
    <property type="evidence" value="ECO:0007669"/>
    <property type="project" value="UniProtKB-EC"/>
</dbReference>
<dbReference type="InterPro" id="IPR013497">
    <property type="entry name" value="Topo_IA_cen"/>
</dbReference>
<dbReference type="GO" id="GO:0006265">
    <property type="term" value="P:DNA topological change"/>
    <property type="evidence" value="ECO:0007669"/>
    <property type="project" value="InterPro"/>
</dbReference>
<dbReference type="SMART" id="SM00437">
    <property type="entry name" value="TOP1Ac"/>
    <property type="match status" value="1"/>
</dbReference>
<dbReference type="GO" id="GO:0003677">
    <property type="term" value="F:DNA binding"/>
    <property type="evidence" value="ECO:0007669"/>
    <property type="project" value="UniProtKB-KW"/>
</dbReference>
<dbReference type="Gene3D" id="2.70.20.10">
    <property type="entry name" value="Topoisomerase I, domain 3"/>
    <property type="match status" value="1"/>
</dbReference>
<dbReference type="InterPro" id="IPR003602">
    <property type="entry name" value="Topo_IA_DNA-bd_dom"/>
</dbReference>
<evidence type="ECO:0000256" key="5">
    <source>
        <dbReference type="ARBA" id="ARBA00022771"/>
    </source>
</evidence>
<dbReference type="SUPFAM" id="SSF56712">
    <property type="entry name" value="Prokaryotic type I DNA topoisomerase"/>
    <property type="match status" value="1"/>
</dbReference>
<dbReference type="PANTHER" id="PTHR42785">
    <property type="entry name" value="DNA TOPOISOMERASE, TYPE IA, CORE"/>
    <property type="match status" value="1"/>
</dbReference>
<dbReference type="HAMAP" id="MF_00952">
    <property type="entry name" value="Topoisom_1_prok"/>
    <property type="match status" value="1"/>
</dbReference>
<dbReference type="SMART" id="SM00436">
    <property type="entry name" value="TOP1Bc"/>
    <property type="match status" value="1"/>
</dbReference>
<dbReference type="InterPro" id="IPR013824">
    <property type="entry name" value="Topo_IA_cen_sub1"/>
</dbReference>
<accession>A0A8S5USJ1</accession>
<dbReference type="Gene3D" id="3.40.50.140">
    <property type="match status" value="1"/>
</dbReference>
<organism evidence="17">
    <name type="scientific">Myoviridae sp. ctijX18</name>
    <dbReference type="NCBI Taxonomy" id="2825154"/>
    <lineage>
        <taxon>Viruses</taxon>
        <taxon>Duplodnaviria</taxon>
        <taxon>Heunggongvirae</taxon>
        <taxon>Uroviricota</taxon>
        <taxon>Caudoviricetes</taxon>
    </lineage>
</organism>
<keyword evidence="4" id="KW-0479">Metal-binding</keyword>
<dbReference type="Pfam" id="PF01396">
    <property type="entry name" value="Zn_ribbon_Top1"/>
    <property type="match status" value="2"/>
</dbReference>
<evidence type="ECO:0000256" key="1">
    <source>
        <dbReference type="ARBA" id="ARBA00000213"/>
    </source>
</evidence>
<dbReference type="Pfam" id="PF01751">
    <property type="entry name" value="Toprim"/>
    <property type="match status" value="1"/>
</dbReference>
<evidence type="ECO:0000256" key="12">
    <source>
        <dbReference type="ARBA" id="ARBA00031985"/>
    </source>
</evidence>
<dbReference type="PROSITE" id="PS52039">
    <property type="entry name" value="TOPO_IA_2"/>
    <property type="match status" value="1"/>
</dbReference>
<keyword evidence="10" id="KW-0413">Isomerase</keyword>
<reference evidence="17" key="1">
    <citation type="journal article" date="2021" name="Proc. Natl. Acad. Sci. U.S.A.">
        <title>A Catalog of Tens of Thousands of Viruses from Human Metagenomes Reveals Hidden Associations with Chronic Diseases.</title>
        <authorList>
            <person name="Tisza M.J."/>
            <person name="Buck C.B."/>
        </authorList>
    </citation>
    <scope>NUCLEOTIDE SEQUENCE</scope>
    <source>
        <strain evidence="17">CtijX18</strain>
    </source>
</reference>
<dbReference type="InterPro" id="IPR005733">
    <property type="entry name" value="TopoI_bac-type"/>
</dbReference>
<evidence type="ECO:0000256" key="9">
    <source>
        <dbReference type="ARBA" id="ARBA00023125"/>
    </source>
</evidence>
<dbReference type="Gene3D" id="1.10.290.10">
    <property type="entry name" value="Topoisomerase I, domain 4"/>
    <property type="match status" value="1"/>
</dbReference>
<dbReference type="Gene3D" id="1.10.460.10">
    <property type="entry name" value="Topoisomerase I, domain 2"/>
    <property type="match status" value="1"/>
</dbReference>
<dbReference type="EMBL" id="BK016133">
    <property type="protein sequence ID" value="DAF97403.1"/>
    <property type="molecule type" value="Genomic_DNA"/>
</dbReference>
<evidence type="ECO:0000256" key="6">
    <source>
        <dbReference type="ARBA" id="ARBA00022833"/>
    </source>
</evidence>
<dbReference type="PANTHER" id="PTHR42785:SF1">
    <property type="entry name" value="DNA TOPOISOMERASE"/>
    <property type="match status" value="1"/>
</dbReference>
<dbReference type="InterPro" id="IPR028612">
    <property type="entry name" value="Topoisom_1_IA"/>
</dbReference>
<dbReference type="PROSITE" id="PS50880">
    <property type="entry name" value="TOPRIM"/>
    <property type="match status" value="1"/>
</dbReference>
<evidence type="ECO:0000256" key="3">
    <source>
        <dbReference type="ARBA" id="ARBA00012891"/>
    </source>
</evidence>
<dbReference type="InterPro" id="IPR013825">
    <property type="entry name" value="Topo_IA_cen_sub2"/>
</dbReference>
<proteinExistence type="inferred from homology"/>
<keyword evidence="6" id="KW-0862">Zinc</keyword>
<dbReference type="InterPro" id="IPR023405">
    <property type="entry name" value="Topo_IA_core_domain"/>
</dbReference>
<evidence type="ECO:0000259" key="15">
    <source>
        <dbReference type="PROSITE" id="PS50880"/>
    </source>
</evidence>
<keyword evidence="5" id="KW-0863">Zinc-finger</keyword>
<keyword evidence="7" id="KW-0460">Magnesium</keyword>
<dbReference type="InterPro" id="IPR013498">
    <property type="entry name" value="Topo_IA_Znf"/>
</dbReference>
<protein>
    <recommendedName>
        <fullName evidence="3">DNA topoisomerase</fullName>
        <ecNumber evidence="3">5.6.2.1</ecNumber>
    </recommendedName>
    <alternativeName>
        <fullName evidence="14">Omega-protein</fullName>
    </alternativeName>
    <alternativeName>
        <fullName evidence="13">Relaxing enzyme</fullName>
    </alternativeName>
    <alternativeName>
        <fullName evidence="11">Swivelase</fullName>
    </alternativeName>
    <alternativeName>
        <fullName evidence="12">Untwisting enzyme</fullName>
    </alternativeName>
</protein>
<feature type="domain" description="Topo IA-type catalytic" evidence="16">
    <location>
        <begin position="141"/>
        <end position="579"/>
    </location>
</feature>
<evidence type="ECO:0000256" key="14">
    <source>
        <dbReference type="ARBA" id="ARBA00032877"/>
    </source>
</evidence>
<comment type="similarity">
    <text evidence="2">Belongs to the type IA topoisomerase family.</text>
</comment>
<evidence type="ECO:0000256" key="7">
    <source>
        <dbReference type="ARBA" id="ARBA00022842"/>
    </source>
</evidence>
<feature type="domain" description="Toprim" evidence="15">
    <location>
        <begin position="9"/>
        <end position="125"/>
    </location>
</feature>
<name>A0A8S5USJ1_9CAUD</name>
<evidence type="ECO:0000256" key="4">
    <source>
        <dbReference type="ARBA" id="ARBA00022723"/>
    </source>
</evidence>
<dbReference type="InterPro" id="IPR000380">
    <property type="entry name" value="Topo_IA"/>
</dbReference>
<evidence type="ECO:0000256" key="2">
    <source>
        <dbReference type="ARBA" id="ARBA00009446"/>
    </source>
</evidence>
<evidence type="ECO:0000256" key="13">
    <source>
        <dbReference type="ARBA" id="ARBA00032235"/>
    </source>
</evidence>
<dbReference type="PRINTS" id="PR00417">
    <property type="entry name" value="PRTPISMRASEI"/>
</dbReference>
<comment type="catalytic activity">
    <reaction evidence="1">
        <text>ATP-independent breakage of single-stranded DNA, followed by passage and rejoining.</text>
        <dbReference type="EC" id="5.6.2.1"/>
    </reaction>
</comment>
<dbReference type="Gene3D" id="3.30.65.10">
    <property type="entry name" value="Bacterial Topoisomerase I, domain 1"/>
    <property type="match status" value="1"/>
</dbReference>
<dbReference type="InterPro" id="IPR013826">
    <property type="entry name" value="Topo_IA_cen_sub3"/>
</dbReference>
<evidence type="ECO:0000256" key="8">
    <source>
        <dbReference type="ARBA" id="ARBA00023029"/>
    </source>
</evidence>
<dbReference type="NCBIfam" id="TIGR01051">
    <property type="entry name" value="topA_bact"/>
    <property type="match status" value="1"/>
</dbReference>
<evidence type="ECO:0000259" key="16">
    <source>
        <dbReference type="PROSITE" id="PS52039"/>
    </source>
</evidence>
<dbReference type="EC" id="5.6.2.1" evidence="3"/>
<dbReference type="SMART" id="SM00493">
    <property type="entry name" value="TOPRIM"/>
    <property type="match status" value="1"/>
</dbReference>
<dbReference type="Pfam" id="PF01131">
    <property type="entry name" value="Topoisom_bac"/>
    <property type="match status" value="1"/>
</dbReference>